<proteinExistence type="predicted"/>
<dbReference type="EMBL" id="GGMR01002446">
    <property type="protein sequence ID" value="MBY15065.1"/>
    <property type="molecule type" value="Transcribed_RNA"/>
</dbReference>
<evidence type="ECO:0000313" key="1">
    <source>
        <dbReference type="EMBL" id="MBY15065.1"/>
    </source>
</evidence>
<organism evidence="1">
    <name type="scientific">Schizaphis graminum</name>
    <name type="common">Green bug aphid</name>
    <dbReference type="NCBI Taxonomy" id="13262"/>
    <lineage>
        <taxon>Eukaryota</taxon>
        <taxon>Metazoa</taxon>
        <taxon>Ecdysozoa</taxon>
        <taxon>Arthropoda</taxon>
        <taxon>Hexapoda</taxon>
        <taxon>Insecta</taxon>
        <taxon>Pterygota</taxon>
        <taxon>Neoptera</taxon>
        <taxon>Paraneoptera</taxon>
        <taxon>Hemiptera</taxon>
        <taxon>Sternorrhyncha</taxon>
        <taxon>Aphidomorpha</taxon>
        <taxon>Aphidoidea</taxon>
        <taxon>Aphididae</taxon>
        <taxon>Aphidini</taxon>
        <taxon>Schizaphis</taxon>
    </lineage>
</organism>
<sequence length="101" mass="11790">MKICVRTVHQCLPPPCQAIKRPPVALRWFTSALREKPHDQTAIGINDVLGSLRHEQRITQRLQRKGPDKHTMLNRPERLNVHRWAIWWGRGAYLPIINGIM</sequence>
<dbReference type="AlphaFoldDB" id="A0A2S2ND56"/>
<accession>A0A2S2ND56</accession>
<reference evidence="1" key="1">
    <citation type="submission" date="2018-04" db="EMBL/GenBank/DDBJ databases">
        <title>Transcriptome of Schizaphis graminum biotype I.</title>
        <authorList>
            <person name="Scully E.D."/>
            <person name="Geib S.M."/>
            <person name="Palmer N.A."/>
            <person name="Koch K."/>
            <person name="Bradshaw J."/>
            <person name="Heng-Moss T."/>
            <person name="Sarath G."/>
        </authorList>
    </citation>
    <scope>NUCLEOTIDE SEQUENCE</scope>
</reference>
<name>A0A2S2ND56_SCHGA</name>
<protein>
    <submittedName>
        <fullName evidence="1">Uncharacterized protein</fullName>
    </submittedName>
</protein>
<gene>
    <name evidence="1" type="ORF">g.2665</name>
</gene>